<dbReference type="Proteomes" id="UP000663828">
    <property type="component" value="Unassembled WGS sequence"/>
</dbReference>
<evidence type="ECO:0000313" key="2">
    <source>
        <dbReference type="EMBL" id="CAF1043458.1"/>
    </source>
</evidence>
<comment type="caution">
    <text evidence="2">The sequence shown here is derived from an EMBL/GenBank/DDBJ whole genome shotgun (WGS) entry which is preliminary data.</text>
</comment>
<accession>A0A814K243</accession>
<evidence type="ECO:0000313" key="3">
    <source>
        <dbReference type="EMBL" id="CAF1502666.1"/>
    </source>
</evidence>
<dbReference type="EMBL" id="CAJNOJ010000075">
    <property type="protein sequence ID" value="CAF1043458.1"/>
    <property type="molecule type" value="Genomic_DNA"/>
</dbReference>
<evidence type="ECO:0000256" key="1">
    <source>
        <dbReference type="SAM" id="MobiDB-lite"/>
    </source>
</evidence>
<proteinExistence type="predicted"/>
<evidence type="ECO:0000313" key="5">
    <source>
        <dbReference type="Proteomes" id="UP000663852"/>
    </source>
</evidence>
<dbReference type="Proteomes" id="UP000663852">
    <property type="component" value="Unassembled WGS sequence"/>
</dbReference>
<name>A0A814K243_ADIRI</name>
<feature type="region of interest" description="Disordered" evidence="1">
    <location>
        <begin position="178"/>
        <end position="207"/>
    </location>
</feature>
<sequence>MPRTSTVKSIYKKYDGIVHNKKHSINNRKFLFASQKSNDQNRAFHSTKLNELIVNERTEEIDQKYSIKSKCIKYMNINAVVGMNVSSIESHDYVPMGDTQEQKQEALTQIQKQDVLPADKSKKSGAEQHSTNENFSKLIEELRFTNANICKLIESITTSMANRESQNQYLLLLHKQKSNATKDEKSADSSPDGADMFINNPGPQIRC</sequence>
<protein>
    <submittedName>
        <fullName evidence="2">Uncharacterized protein</fullName>
    </submittedName>
</protein>
<dbReference type="EMBL" id="CAJNOR010004443">
    <property type="protein sequence ID" value="CAF1502666.1"/>
    <property type="molecule type" value="Genomic_DNA"/>
</dbReference>
<organism evidence="2 5">
    <name type="scientific">Adineta ricciae</name>
    <name type="common">Rotifer</name>
    <dbReference type="NCBI Taxonomy" id="249248"/>
    <lineage>
        <taxon>Eukaryota</taxon>
        <taxon>Metazoa</taxon>
        <taxon>Spiralia</taxon>
        <taxon>Gnathifera</taxon>
        <taxon>Rotifera</taxon>
        <taxon>Eurotatoria</taxon>
        <taxon>Bdelloidea</taxon>
        <taxon>Adinetida</taxon>
        <taxon>Adinetidae</taxon>
        <taxon>Adineta</taxon>
    </lineage>
</organism>
<dbReference type="AlphaFoldDB" id="A0A814K243"/>
<evidence type="ECO:0000313" key="4">
    <source>
        <dbReference type="Proteomes" id="UP000663828"/>
    </source>
</evidence>
<gene>
    <name evidence="2" type="ORF">EDS130_LOCUS17049</name>
    <name evidence="3" type="ORF">XAT740_LOCUS39750</name>
</gene>
<reference evidence="2" key="1">
    <citation type="submission" date="2021-02" db="EMBL/GenBank/DDBJ databases">
        <authorList>
            <person name="Nowell W R."/>
        </authorList>
    </citation>
    <scope>NUCLEOTIDE SEQUENCE</scope>
</reference>
<keyword evidence="4" id="KW-1185">Reference proteome</keyword>